<protein>
    <submittedName>
        <fullName evidence="1">Uncharacterized protein</fullName>
    </submittedName>
</protein>
<accession>A0A0B7BZE8</accession>
<organism evidence="1">
    <name type="scientific">Arion vulgaris</name>
    <dbReference type="NCBI Taxonomy" id="1028688"/>
    <lineage>
        <taxon>Eukaryota</taxon>
        <taxon>Metazoa</taxon>
        <taxon>Spiralia</taxon>
        <taxon>Lophotrochozoa</taxon>
        <taxon>Mollusca</taxon>
        <taxon>Gastropoda</taxon>
        <taxon>Heterobranchia</taxon>
        <taxon>Euthyneura</taxon>
        <taxon>Panpulmonata</taxon>
        <taxon>Eupulmonata</taxon>
        <taxon>Stylommatophora</taxon>
        <taxon>Helicina</taxon>
        <taxon>Arionoidea</taxon>
        <taxon>Arionidae</taxon>
        <taxon>Arion</taxon>
    </lineage>
</organism>
<feature type="non-terminal residue" evidence="1">
    <location>
        <position position="1"/>
    </location>
</feature>
<dbReference type="AlphaFoldDB" id="A0A0B7BZE8"/>
<sequence length="82" mass="9377">RFSTNVFGKRKIKYRIGQHLKDTLDRDMYSAKERSGVRGTPVVRDIPGAEMNPTITDTTKVLDNIEEKDSKYNFVLNINSSV</sequence>
<evidence type="ECO:0000313" key="1">
    <source>
        <dbReference type="EMBL" id="CEK98317.1"/>
    </source>
</evidence>
<proteinExistence type="predicted"/>
<name>A0A0B7BZE8_9EUPU</name>
<feature type="non-terminal residue" evidence="1">
    <location>
        <position position="82"/>
    </location>
</feature>
<dbReference type="EMBL" id="HACG01051446">
    <property type="protein sequence ID" value="CEK98317.1"/>
    <property type="molecule type" value="Transcribed_RNA"/>
</dbReference>
<gene>
    <name evidence="1" type="primary">ORF218388</name>
</gene>
<reference evidence="1" key="1">
    <citation type="submission" date="2014-12" db="EMBL/GenBank/DDBJ databases">
        <title>Insight into the proteome of Arion vulgaris.</title>
        <authorList>
            <person name="Aradska J."/>
            <person name="Bulat T."/>
            <person name="Smidak R."/>
            <person name="Sarate P."/>
            <person name="Gangsoo J."/>
            <person name="Sialana F."/>
            <person name="Bilban M."/>
            <person name="Lubec G."/>
        </authorList>
    </citation>
    <scope>NUCLEOTIDE SEQUENCE</scope>
    <source>
        <tissue evidence="1">Skin</tissue>
    </source>
</reference>